<dbReference type="RefSeq" id="WP_379794214.1">
    <property type="nucleotide sequence ID" value="NZ_JBHTBF010000002.1"/>
</dbReference>
<dbReference type="AlphaFoldDB" id="A0ABD6A9J2"/>
<evidence type="ECO:0000259" key="1">
    <source>
        <dbReference type="Pfam" id="PF26404"/>
    </source>
</evidence>
<feature type="domain" description="Domain of unknown function" evidence="1">
    <location>
        <begin position="10"/>
        <end position="175"/>
    </location>
</feature>
<reference evidence="2 3" key="1">
    <citation type="journal article" date="2019" name="Int. J. Syst. Evol. Microbiol.">
        <title>The Global Catalogue of Microorganisms (GCM) 10K type strain sequencing project: providing services to taxonomists for standard genome sequencing and annotation.</title>
        <authorList>
            <consortium name="The Broad Institute Genomics Platform"/>
            <consortium name="The Broad Institute Genome Sequencing Center for Infectious Disease"/>
            <person name="Wu L."/>
            <person name="Ma J."/>
        </authorList>
    </citation>
    <scope>NUCLEOTIDE SEQUENCE [LARGE SCALE GENOMIC DNA]</scope>
    <source>
        <strain evidence="2 3">PSR21</strain>
    </source>
</reference>
<organism evidence="2 3">
    <name type="scientific">Halomarina halobia</name>
    <dbReference type="NCBI Taxonomy" id="3033386"/>
    <lineage>
        <taxon>Archaea</taxon>
        <taxon>Methanobacteriati</taxon>
        <taxon>Methanobacteriota</taxon>
        <taxon>Stenosarchaea group</taxon>
        <taxon>Halobacteria</taxon>
        <taxon>Halobacteriales</taxon>
        <taxon>Natronomonadaceae</taxon>
        <taxon>Halomarina</taxon>
    </lineage>
</organism>
<gene>
    <name evidence="2" type="ORF">ACFQPE_10600</name>
</gene>
<evidence type="ECO:0000313" key="2">
    <source>
        <dbReference type="EMBL" id="MFC7317239.1"/>
    </source>
</evidence>
<sequence>MAGIERESGILTEKDRRYLGHHVLPESRQARYERKKGARDRIRRGLLDLPYIRFLPPEERRKVFGDIQAGDDLYWGLVNGVALSKHACDEAGLPFKSLLEEALEIATFEPRSDLVSGEEDALPAKFVVGVDVDIQYEYDRIYHPRQLKERWKRGDDLTDAEFRVLVESDIFDESDFRKLAEDNREE</sequence>
<keyword evidence="3" id="KW-1185">Reference proteome</keyword>
<dbReference type="EMBL" id="JBHTBF010000002">
    <property type="protein sequence ID" value="MFC7317239.1"/>
    <property type="molecule type" value="Genomic_DNA"/>
</dbReference>
<evidence type="ECO:0000313" key="3">
    <source>
        <dbReference type="Proteomes" id="UP001596547"/>
    </source>
</evidence>
<dbReference type="Proteomes" id="UP001596547">
    <property type="component" value="Unassembled WGS sequence"/>
</dbReference>
<dbReference type="InterPro" id="IPR058415">
    <property type="entry name" value="DUF8102"/>
</dbReference>
<protein>
    <recommendedName>
        <fullName evidence="1">Domain of unknown function domain-containing protein</fullName>
    </recommendedName>
</protein>
<accession>A0ABD6A9J2</accession>
<name>A0ABD6A9J2_9EURY</name>
<comment type="caution">
    <text evidence="2">The sequence shown here is derived from an EMBL/GenBank/DDBJ whole genome shotgun (WGS) entry which is preliminary data.</text>
</comment>
<dbReference type="Pfam" id="PF26404">
    <property type="entry name" value="DUF8102"/>
    <property type="match status" value="1"/>
</dbReference>
<proteinExistence type="predicted"/>